<protein>
    <recommendedName>
        <fullName evidence="4">CBM20 domain-containing protein</fullName>
    </recommendedName>
</protein>
<feature type="compositionally biased region" description="Basic and acidic residues" evidence="1">
    <location>
        <begin position="296"/>
        <end position="322"/>
    </location>
</feature>
<evidence type="ECO:0000313" key="2">
    <source>
        <dbReference type="EMBL" id="CAK0876282.1"/>
    </source>
</evidence>
<comment type="caution">
    <text evidence="2">The sequence shown here is derived from an EMBL/GenBank/DDBJ whole genome shotgun (WGS) entry which is preliminary data.</text>
</comment>
<organism evidence="2 3">
    <name type="scientific">Prorocentrum cordatum</name>
    <dbReference type="NCBI Taxonomy" id="2364126"/>
    <lineage>
        <taxon>Eukaryota</taxon>
        <taxon>Sar</taxon>
        <taxon>Alveolata</taxon>
        <taxon>Dinophyceae</taxon>
        <taxon>Prorocentrales</taxon>
        <taxon>Prorocentraceae</taxon>
        <taxon>Prorocentrum</taxon>
    </lineage>
</organism>
<reference evidence="2" key="1">
    <citation type="submission" date="2023-10" db="EMBL/GenBank/DDBJ databases">
        <authorList>
            <person name="Chen Y."/>
            <person name="Shah S."/>
            <person name="Dougan E. K."/>
            <person name="Thang M."/>
            <person name="Chan C."/>
        </authorList>
    </citation>
    <scope>NUCLEOTIDE SEQUENCE [LARGE SCALE GENOMIC DNA]</scope>
</reference>
<proteinExistence type="predicted"/>
<dbReference type="Proteomes" id="UP001189429">
    <property type="component" value="Unassembled WGS sequence"/>
</dbReference>
<evidence type="ECO:0000313" key="3">
    <source>
        <dbReference type="Proteomes" id="UP001189429"/>
    </source>
</evidence>
<feature type="region of interest" description="Disordered" evidence="1">
    <location>
        <begin position="295"/>
        <end position="328"/>
    </location>
</feature>
<accession>A0ABN9VS23</accession>
<sequence length="475" mass="52156">MGYARFVVGPGHPCAGPPAHEDTRVRVVGCARALGQWNELEAVDLLWDGAQWVSLIIDLENCYEIERKRGAASPLRFYLVRAEHWDESAALQDECRWPGPEGRDGEATKRQRVLEPVVDFPSRRPGSQECPADQQPQATRGIVRFFDLPSRGRVIEVTDSGGGADGSGLSCRETDLEDGACHALLGSPPAPGEQRAYDFGACGRRMPFMLHRPAGGHSKKLPLLVFLHALHNRFDASPSLLFNTASPSNCAIPALLRQRAWRLGLWAGDLCTGSSAARSLGGEALLAAAARPRVPCRGEKTSGGAADKKDKKDNNNMKDRKSSVKTGNYVGQHAQKMSKVCVGDPIDNQERYDGGELIEHVEDGKVGDLSEVKGTHRLETNFSVRNEAYCKKYFSIHYLTMVMAVAAFIKFKSKHIPVRQWRRLESRFRAAWMQASTDLREAYGAVVCTGDFDFSELVDLFEAGVAHESTSASSS</sequence>
<keyword evidence="3" id="KW-1185">Reference proteome</keyword>
<evidence type="ECO:0008006" key="4">
    <source>
        <dbReference type="Google" id="ProtNLM"/>
    </source>
</evidence>
<evidence type="ECO:0000256" key="1">
    <source>
        <dbReference type="SAM" id="MobiDB-lite"/>
    </source>
</evidence>
<gene>
    <name evidence="2" type="ORF">PCOR1329_LOCUS60712</name>
</gene>
<dbReference type="EMBL" id="CAUYUJ010017615">
    <property type="protein sequence ID" value="CAK0876282.1"/>
    <property type="molecule type" value="Genomic_DNA"/>
</dbReference>
<name>A0ABN9VS23_9DINO</name>